<evidence type="ECO:0008006" key="5">
    <source>
        <dbReference type="Google" id="ProtNLM"/>
    </source>
</evidence>
<evidence type="ECO:0000256" key="2">
    <source>
        <dbReference type="SAM" id="Phobius"/>
    </source>
</evidence>
<accession>A0ABU9XZ01</accession>
<gene>
    <name evidence="3" type="ORF">ABC974_04045</name>
</gene>
<organism evidence="3 4">
    <name type="scientific">Sphingomonas oligophenolica</name>
    <dbReference type="NCBI Taxonomy" id="301154"/>
    <lineage>
        <taxon>Bacteria</taxon>
        <taxon>Pseudomonadati</taxon>
        <taxon>Pseudomonadota</taxon>
        <taxon>Alphaproteobacteria</taxon>
        <taxon>Sphingomonadales</taxon>
        <taxon>Sphingomonadaceae</taxon>
        <taxon>Sphingomonas</taxon>
    </lineage>
</organism>
<name>A0ABU9XZ01_9SPHN</name>
<keyword evidence="1" id="KW-0175">Coiled coil</keyword>
<feature type="transmembrane region" description="Helical" evidence="2">
    <location>
        <begin position="6"/>
        <end position="26"/>
    </location>
</feature>
<reference evidence="3 4" key="1">
    <citation type="submission" date="2024-05" db="EMBL/GenBank/DDBJ databases">
        <authorList>
            <person name="Liu Q."/>
            <person name="Xin Y.-H."/>
        </authorList>
    </citation>
    <scope>NUCLEOTIDE SEQUENCE [LARGE SCALE GENOMIC DNA]</scope>
    <source>
        <strain evidence="3 4">CGMCC 1.10181</strain>
    </source>
</reference>
<sequence length="252" mass="27312">MLFSNPSQFVVLGLVFFIGLIFAFVIHPGGRKWKNLYQEEVEDNAAYRNDADHEIRAARKRIAELEKALEQKLSEAAPISLPEAPSAPQPVWRMAETAPVDAVPVDTAPVEAVPAEAAAPVVIEAAPIAEAAPVAEVMPAHETVEAVPLAVIVEPKQPDDAKKAWLGAAGYNDLTRIRGIDSVLNNRLFGLGVTRFADIEKLSAEDEIALEQRLNVPAGFIAREQWRDQAALLRAGNNAEHEARFGSTNVTA</sequence>
<keyword evidence="2" id="KW-0472">Membrane</keyword>
<comment type="caution">
    <text evidence="3">The sequence shown here is derived from an EMBL/GenBank/DDBJ whole genome shotgun (WGS) entry which is preliminary data.</text>
</comment>
<proteinExistence type="predicted"/>
<keyword evidence="2" id="KW-1133">Transmembrane helix</keyword>
<keyword evidence="4" id="KW-1185">Reference proteome</keyword>
<protein>
    <recommendedName>
        <fullName evidence="5">Flap endonuclease-1-like 5' DNA nuclease</fullName>
    </recommendedName>
</protein>
<keyword evidence="2" id="KW-0812">Transmembrane</keyword>
<evidence type="ECO:0000256" key="1">
    <source>
        <dbReference type="SAM" id="Coils"/>
    </source>
</evidence>
<dbReference type="Proteomes" id="UP001419910">
    <property type="component" value="Unassembled WGS sequence"/>
</dbReference>
<dbReference type="EMBL" id="JBDIME010000002">
    <property type="protein sequence ID" value="MEN2788787.1"/>
    <property type="molecule type" value="Genomic_DNA"/>
</dbReference>
<evidence type="ECO:0000313" key="3">
    <source>
        <dbReference type="EMBL" id="MEN2788787.1"/>
    </source>
</evidence>
<evidence type="ECO:0000313" key="4">
    <source>
        <dbReference type="Proteomes" id="UP001419910"/>
    </source>
</evidence>
<feature type="coiled-coil region" evidence="1">
    <location>
        <begin position="48"/>
        <end position="75"/>
    </location>
</feature>
<dbReference type="RefSeq" id="WP_343890797.1">
    <property type="nucleotide sequence ID" value="NZ_BAAAEH010000035.1"/>
</dbReference>